<dbReference type="AlphaFoldDB" id="A0A8J5ZT41"/>
<comment type="caution">
    <text evidence="4">The sequence shown here is derived from an EMBL/GenBank/DDBJ whole genome shotgun (WGS) entry which is preliminary data.</text>
</comment>
<feature type="region of interest" description="Disordered" evidence="1">
    <location>
        <begin position="72"/>
        <end position="134"/>
    </location>
</feature>
<keyword evidence="2" id="KW-0732">Signal</keyword>
<organism evidence="4 5">
    <name type="scientific">Galemys pyrenaicus</name>
    <name type="common">Iberian desman</name>
    <name type="synonym">Pyrenean desman</name>
    <dbReference type="NCBI Taxonomy" id="202257"/>
    <lineage>
        <taxon>Eukaryota</taxon>
        <taxon>Metazoa</taxon>
        <taxon>Chordata</taxon>
        <taxon>Craniata</taxon>
        <taxon>Vertebrata</taxon>
        <taxon>Euteleostomi</taxon>
        <taxon>Mammalia</taxon>
        <taxon>Eutheria</taxon>
        <taxon>Laurasiatheria</taxon>
        <taxon>Eulipotyphla</taxon>
        <taxon>Talpidae</taxon>
        <taxon>Galemys</taxon>
    </lineage>
</organism>
<proteinExistence type="predicted"/>
<evidence type="ECO:0000256" key="2">
    <source>
        <dbReference type="SAM" id="SignalP"/>
    </source>
</evidence>
<dbReference type="EMBL" id="JAGFMF010012143">
    <property type="protein sequence ID" value="KAG8506938.1"/>
    <property type="molecule type" value="Genomic_DNA"/>
</dbReference>
<keyword evidence="5" id="KW-1185">Reference proteome</keyword>
<dbReference type="InterPro" id="IPR057909">
    <property type="entry name" value="NRG2_N"/>
</dbReference>
<feature type="compositionally biased region" description="Low complexity" evidence="1">
    <location>
        <begin position="116"/>
        <end position="130"/>
    </location>
</feature>
<feature type="chain" id="PRO_5035222115" evidence="2">
    <location>
        <begin position="34"/>
        <end position="312"/>
    </location>
</feature>
<evidence type="ECO:0000256" key="1">
    <source>
        <dbReference type="SAM" id="MobiDB-lite"/>
    </source>
</evidence>
<evidence type="ECO:0000313" key="5">
    <source>
        <dbReference type="Proteomes" id="UP000700334"/>
    </source>
</evidence>
<accession>A0A8J5ZT41</accession>
<gene>
    <name evidence="4" type="ORF">J0S82_002967</name>
</gene>
<evidence type="ECO:0000259" key="3">
    <source>
        <dbReference type="Pfam" id="PF25518"/>
    </source>
</evidence>
<feature type="signal peptide" evidence="2">
    <location>
        <begin position="1"/>
        <end position="33"/>
    </location>
</feature>
<feature type="compositionally biased region" description="Pro residues" evidence="1">
    <location>
        <begin position="104"/>
        <end position="115"/>
    </location>
</feature>
<feature type="domain" description="Neuregulin 2 N-terminal" evidence="3">
    <location>
        <begin position="136"/>
        <end position="212"/>
    </location>
</feature>
<dbReference type="Pfam" id="PF25518">
    <property type="entry name" value="NRG2_N"/>
    <property type="match status" value="1"/>
</dbReference>
<evidence type="ECO:0000313" key="4">
    <source>
        <dbReference type="EMBL" id="KAG8506938.1"/>
    </source>
</evidence>
<dbReference type="Proteomes" id="UP000700334">
    <property type="component" value="Unassembled WGS sequence"/>
</dbReference>
<protein>
    <submittedName>
        <fullName evidence="4">Pro-neuregulin-2, membrane-bound isoform</fullName>
    </submittedName>
</protein>
<sequence>MRLGPAARWPPPLPPLLPLLLLWTAALTPGAAAGDEAAPAGASVCYSSPPSVGSVQELAQRAAVVIEGKVHPPRRQQGALDRKAAAEAGAWGGEREPPAASPGEPGPPARAPPPAARGTVPSWPSTPVPSAGAPGEQAPYLVKVHQVWAVKAGGLKKDSLLTVRLGAWGHPAFPSCGRLKEDSRYIFFMEPEANSSSRAPAAFRASFPPLETGRNLKKEVGRVLCKRCGKFSPPRACTGRRGWEGAGRARRAPAPGSRAHAVRGVSCGGLVGDSERFSESTSGTFLRGVLFAGLGRWGEPKFGSRRGPPQTF</sequence>
<dbReference type="OrthoDB" id="8747558at2759"/>
<name>A0A8J5ZT41_GALPY</name>
<reference evidence="4" key="1">
    <citation type="journal article" date="2021" name="Evol. Appl.">
        <title>The genome of the Pyrenean desman and the effects of bottlenecks and inbreeding on the genomic landscape of an endangered species.</title>
        <authorList>
            <person name="Escoda L."/>
            <person name="Castresana J."/>
        </authorList>
    </citation>
    <scope>NUCLEOTIDE SEQUENCE</scope>
    <source>
        <strain evidence="4">IBE-C5619</strain>
    </source>
</reference>